<dbReference type="AlphaFoldDB" id="A0A964E353"/>
<comment type="similarity">
    <text evidence="2">Belongs to the bacterial solute-binding protein 2 family.</text>
</comment>
<dbReference type="InterPro" id="IPR050555">
    <property type="entry name" value="Bact_Solute-Bind_Prot2"/>
</dbReference>
<evidence type="ECO:0000256" key="1">
    <source>
        <dbReference type="ARBA" id="ARBA00004418"/>
    </source>
</evidence>
<dbReference type="Proteomes" id="UP000721844">
    <property type="component" value="Unassembled WGS sequence"/>
</dbReference>
<feature type="chain" id="PRO_5037983362" evidence="3">
    <location>
        <begin position="28"/>
        <end position="319"/>
    </location>
</feature>
<evidence type="ECO:0000313" key="5">
    <source>
        <dbReference type="EMBL" id="MCB8879483.1"/>
    </source>
</evidence>
<comment type="subcellular location">
    <subcellularLocation>
        <location evidence="1">Periplasm</location>
    </subcellularLocation>
</comment>
<organism evidence="5 6">
    <name type="scientific">Acidisoma cellulosilyticum</name>
    <dbReference type="NCBI Taxonomy" id="2802395"/>
    <lineage>
        <taxon>Bacteria</taxon>
        <taxon>Pseudomonadati</taxon>
        <taxon>Pseudomonadota</taxon>
        <taxon>Alphaproteobacteria</taxon>
        <taxon>Acetobacterales</taxon>
        <taxon>Acidocellaceae</taxon>
        <taxon>Acidisoma</taxon>
    </lineage>
</organism>
<dbReference type="InterPro" id="IPR028082">
    <property type="entry name" value="Peripla_BP_I"/>
</dbReference>
<dbReference type="Pfam" id="PF13407">
    <property type="entry name" value="Peripla_BP_4"/>
    <property type="match status" value="1"/>
</dbReference>
<dbReference type="Gene3D" id="3.40.50.2300">
    <property type="match status" value="2"/>
</dbReference>
<feature type="domain" description="Periplasmic binding protein" evidence="4">
    <location>
        <begin position="35"/>
        <end position="286"/>
    </location>
</feature>
<name>A0A964E353_9PROT</name>
<dbReference type="PANTHER" id="PTHR30036:SF7">
    <property type="entry name" value="ABC TRANSPORTER PERIPLASMIC-BINDING PROTEIN YPHF"/>
    <property type="match status" value="1"/>
</dbReference>
<protein>
    <submittedName>
        <fullName evidence="5">Substrate-binding domain-containing protein</fullName>
    </submittedName>
</protein>
<comment type="caution">
    <text evidence="5">The sequence shown here is derived from an EMBL/GenBank/DDBJ whole genome shotgun (WGS) entry which is preliminary data.</text>
</comment>
<dbReference type="GO" id="GO:0030288">
    <property type="term" value="C:outer membrane-bounded periplasmic space"/>
    <property type="evidence" value="ECO:0007669"/>
    <property type="project" value="TreeGrafter"/>
</dbReference>
<dbReference type="RefSeq" id="WP_227306119.1">
    <property type="nucleotide sequence ID" value="NZ_JAESVA010000002.1"/>
</dbReference>
<sequence>MTFTRSLAAFAAAGMLLGSSALISAHAQSKPTIVFVTNGASDFWKAAAAGVKKAQAELPDYKLELQYPDQATVASQNQLMDNLVSAGAKGIIVSAVDPKNSTAEFDKLAGETALFTTDSDAPQTKRIAYVGSSNILAGEQAADIAKKAMPKGGKCMGFVGLLGADNARERIQGFKQGLAGTGITLVDVRGDDMDMTRAKSNVSDILVANPAITCLVGFYSYNTPQIYAALKEGGELGKITVVGFDGDPVTLGGVKEGTIAGTVVQQPFVWAYEGMKMIASYLKGDKSAIPANGLDIIQTKIVSADNVDAYVAEQKALAQ</sequence>
<evidence type="ECO:0000256" key="2">
    <source>
        <dbReference type="ARBA" id="ARBA00007639"/>
    </source>
</evidence>
<dbReference type="InterPro" id="IPR025997">
    <property type="entry name" value="SBP_2_dom"/>
</dbReference>
<dbReference type="SUPFAM" id="SSF53822">
    <property type="entry name" value="Periplasmic binding protein-like I"/>
    <property type="match status" value="1"/>
</dbReference>
<dbReference type="PANTHER" id="PTHR30036">
    <property type="entry name" value="D-XYLOSE-BINDING PERIPLASMIC PROTEIN"/>
    <property type="match status" value="1"/>
</dbReference>
<gene>
    <name evidence="5" type="ORF">ACELLULO517_04505</name>
</gene>
<keyword evidence="6" id="KW-1185">Reference proteome</keyword>
<reference evidence="5 6" key="1">
    <citation type="journal article" date="2021" name="Microorganisms">
        <title>Acidisoma silvae sp. nov. and Acidisomacellulosilytica sp. nov., Two Acidophilic Bacteria Isolated from Decaying Wood, Hydrolyzing Cellulose and Producing Poly-3-hydroxybutyrate.</title>
        <authorList>
            <person name="Mieszkin S."/>
            <person name="Pouder E."/>
            <person name="Uroz S."/>
            <person name="Simon-Colin C."/>
            <person name="Alain K."/>
        </authorList>
    </citation>
    <scope>NUCLEOTIDE SEQUENCE [LARGE SCALE GENOMIC DNA]</scope>
    <source>
        <strain evidence="5 6">HW T5.17</strain>
    </source>
</reference>
<dbReference type="EMBL" id="JAESVA010000002">
    <property type="protein sequence ID" value="MCB8879483.1"/>
    <property type="molecule type" value="Genomic_DNA"/>
</dbReference>
<proteinExistence type="inferred from homology"/>
<accession>A0A964E353</accession>
<evidence type="ECO:0000256" key="3">
    <source>
        <dbReference type="SAM" id="SignalP"/>
    </source>
</evidence>
<dbReference type="GO" id="GO:0030246">
    <property type="term" value="F:carbohydrate binding"/>
    <property type="evidence" value="ECO:0007669"/>
    <property type="project" value="TreeGrafter"/>
</dbReference>
<evidence type="ECO:0000313" key="6">
    <source>
        <dbReference type="Proteomes" id="UP000721844"/>
    </source>
</evidence>
<evidence type="ECO:0000259" key="4">
    <source>
        <dbReference type="Pfam" id="PF13407"/>
    </source>
</evidence>
<feature type="signal peptide" evidence="3">
    <location>
        <begin position="1"/>
        <end position="27"/>
    </location>
</feature>
<keyword evidence="3" id="KW-0732">Signal</keyword>